<evidence type="ECO:0000313" key="9">
    <source>
        <dbReference type="EMBL" id="SES08062.1"/>
    </source>
</evidence>
<dbReference type="PROSITE" id="PS01230">
    <property type="entry name" value="TRMA_1"/>
    <property type="match status" value="1"/>
</dbReference>
<evidence type="ECO:0000313" key="10">
    <source>
        <dbReference type="Proteomes" id="UP000199318"/>
    </source>
</evidence>
<feature type="binding site" evidence="6">
    <location>
        <position position="295"/>
    </location>
    <ligand>
        <name>S-adenosyl-L-methionine</name>
        <dbReference type="ChEBI" id="CHEBI:59789"/>
    </ligand>
</feature>
<reference evidence="10" key="1">
    <citation type="submission" date="2016-10" db="EMBL/GenBank/DDBJ databases">
        <authorList>
            <person name="de Groot N.N."/>
        </authorList>
    </citation>
    <scope>NUCLEOTIDE SEQUENCE [LARGE SCALE GENOMIC DNA]</scope>
    <source>
        <strain evidence="10">10nlg</strain>
    </source>
</reference>
<keyword evidence="2 6" id="KW-0489">Methyltransferase</keyword>
<evidence type="ECO:0000256" key="2">
    <source>
        <dbReference type="ARBA" id="ARBA00022603"/>
    </source>
</evidence>
<dbReference type="PROSITE" id="PS51687">
    <property type="entry name" value="SAM_MT_RNA_M5U"/>
    <property type="match status" value="1"/>
</dbReference>
<keyword evidence="10" id="KW-1185">Reference proteome</keyword>
<dbReference type="FunFam" id="2.40.50.1070:FF:000003">
    <property type="entry name" value="23S rRNA (Uracil-5-)-methyltransferase RumA"/>
    <property type="match status" value="1"/>
</dbReference>
<comment type="caution">
    <text evidence="9">The sequence shown here is derived from an EMBL/GenBank/DDBJ whole genome shotgun (WGS) entry which is preliminary data.</text>
</comment>
<dbReference type="GO" id="GO:0070041">
    <property type="term" value="F:rRNA (uridine-C5-)-methyltransferase activity"/>
    <property type="evidence" value="ECO:0007669"/>
    <property type="project" value="TreeGrafter"/>
</dbReference>
<protein>
    <submittedName>
        <fullName evidence="9">tRNA (Uracil-5-)-methyltransferase/23S rRNA (Uracil1939-C5)-methyltransferase</fullName>
    </submittedName>
</protein>
<evidence type="ECO:0000256" key="4">
    <source>
        <dbReference type="ARBA" id="ARBA00022691"/>
    </source>
</evidence>
<dbReference type="PROSITE" id="PS50926">
    <property type="entry name" value="TRAM"/>
    <property type="match status" value="1"/>
</dbReference>
<dbReference type="RefSeq" id="WP_093073054.1">
    <property type="nucleotide sequence ID" value="NZ_FOGV01000014.1"/>
</dbReference>
<dbReference type="Pfam" id="PF01938">
    <property type="entry name" value="TRAM"/>
    <property type="match status" value="1"/>
</dbReference>
<evidence type="ECO:0000256" key="3">
    <source>
        <dbReference type="ARBA" id="ARBA00022679"/>
    </source>
</evidence>
<dbReference type="InterPro" id="IPR002792">
    <property type="entry name" value="TRAM_dom"/>
</dbReference>
<keyword evidence="4 6" id="KW-0949">S-adenosyl-L-methionine</keyword>
<dbReference type="InterPro" id="IPR029063">
    <property type="entry name" value="SAM-dependent_MTases_sf"/>
</dbReference>
<proteinExistence type="inferred from homology"/>
<dbReference type="CDD" id="cd02440">
    <property type="entry name" value="AdoMet_MTases"/>
    <property type="match status" value="1"/>
</dbReference>
<feature type="active site" evidence="7">
    <location>
        <position position="420"/>
    </location>
</feature>
<dbReference type="Pfam" id="PF05958">
    <property type="entry name" value="tRNA_U5-meth_tr"/>
    <property type="match status" value="1"/>
</dbReference>
<accession>A0A1H9UFB7</accession>
<dbReference type="AlphaFoldDB" id="A0A1H9UFB7"/>
<keyword evidence="5" id="KW-0411">Iron-sulfur</keyword>
<dbReference type="InterPro" id="IPR030390">
    <property type="entry name" value="MeTrfase_TrmA_AS"/>
</dbReference>
<feature type="binding site" evidence="6">
    <location>
        <position position="324"/>
    </location>
    <ligand>
        <name>S-adenosyl-L-methionine</name>
        <dbReference type="ChEBI" id="CHEBI:59789"/>
    </ligand>
</feature>
<feature type="binding site" evidence="6">
    <location>
        <position position="393"/>
    </location>
    <ligand>
        <name>S-adenosyl-L-methionine</name>
        <dbReference type="ChEBI" id="CHEBI:59789"/>
    </ligand>
</feature>
<dbReference type="InterPro" id="IPR010280">
    <property type="entry name" value="U5_MeTrfase_fam"/>
</dbReference>
<sequence length="464" mass="51615">MANKPKQTNVHMKIGQQFPLTIKRLGINGEGVGFFKRQVVFVPEALPGEEVVAEVAKISGSFVEAKVLKMRKTSKERVTPPCPVYDKCGGCQLQHLSYAAQLAEKQDLVRQAFERYTSVNLNDVSLHETIGMESPWYYRNKSQMQTGVQNNRVAAGLYGKDSHKLIDIPECIVQHPAANEITAKMKRILEDLSIPIYNERKRKGAVRTIVVRAGFATDERQLTLVSAVDPLPREEAVIEEVKKRIPEVDSLILNVNAKRTSTVYGDKTRVLAGREKIAEKLDESVFYLSSPAFFQLNPPQTERLYETVREMAEIDGDTKVVDAYCGVGTIAITAAKHAKEVRGMDTVAEAIADARSNAEANGVDNAYFETGKAEACLPKWIKDGWRPDVVIVDPPRSGLDESLIRTLIESEPDQLIYVSCNPSTLAKNTKALEDGGFTLLEVQPVDMFPMTAQIESVARFSWEK</sequence>
<comment type="similarity">
    <text evidence="6">Belongs to the class I-like SAM-binding methyltransferase superfamily. RNA M5U methyltransferase family.</text>
</comment>
<dbReference type="EMBL" id="FOGV01000014">
    <property type="protein sequence ID" value="SES08062.1"/>
    <property type="molecule type" value="Genomic_DNA"/>
</dbReference>
<dbReference type="PANTHER" id="PTHR11061">
    <property type="entry name" value="RNA M5U METHYLTRANSFERASE"/>
    <property type="match status" value="1"/>
</dbReference>
<dbReference type="PANTHER" id="PTHR11061:SF45">
    <property type="match status" value="1"/>
</dbReference>
<dbReference type="FunFam" id="2.40.50.140:FF:000097">
    <property type="entry name" value="23S rRNA (uracil(1939)-C(5))-methyltransferase RlmD"/>
    <property type="match status" value="1"/>
</dbReference>
<dbReference type="Proteomes" id="UP000199318">
    <property type="component" value="Unassembled WGS sequence"/>
</dbReference>
<name>A0A1H9UFB7_9BACI</name>
<evidence type="ECO:0000256" key="6">
    <source>
        <dbReference type="PROSITE-ProRule" id="PRU01024"/>
    </source>
</evidence>
<keyword evidence="1" id="KW-0004">4Fe-4S</keyword>
<dbReference type="GO" id="GO:0051539">
    <property type="term" value="F:4 iron, 4 sulfur cluster binding"/>
    <property type="evidence" value="ECO:0007669"/>
    <property type="project" value="UniProtKB-KW"/>
</dbReference>
<dbReference type="STRING" id="1464123.SAMN05444126_11418"/>
<feature type="binding site" evidence="6">
    <location>
        <position position="345"/>
    </location>
    <ligand>
        <name>S-adenosyl-L-methionine</name>
        <dbReference type="ChEBI" id="CHEBI:59789"/>
    </ligand>
</feature>
<gene>
    <name evidence="9" type="ORF">SAMN05444126_11418</name>
</gene>
<dbReference type="GO" id="GO:0070475">
    <property type="term" value="P:rRNA base methylation"/>
    <property type="evidence" value="ECO:0007669"/>
    <property type="project" value="TreeGrafter"/>
</dbReference>
<dbReference type="FunFam" id="3.40.50.150:FF:000009">
    <property type="entry name" value="23S rRNA (Uracil(1939)-C(5))-methyltransferase RlmD"/>
    <property type="match status" value="1"/>
</dbReference>
<evidence type="ECO:0000256" key="7">
    <source>
        <dbReference type="PROSITE-ProRule" id="PRU10015"/>
    </source>
</evidence>
<dbReference type="Gene3D" id="2.40.50.1070">
    <property type="match status" value="1"/>
</dbReference>
<dbReference type="NCBIfam" id="TIGR00479">
    <property type="entry name" value="rumA"/>
    <property type="match status" value="1"/>
</dbReference>
<feature type="domain" description="TRAM" evidence="8">
    <location>
        <begin position="11"/>
        <end position="69"/>
    </location>
</feature>
<evidence type="ECO:0000256" key="5">
    <source>
        <dbReference type="ARBA" id="ARBA00023014"/>
    </source>
</evidence>
<dbReference type="OrthoDB" id="9804590at2"/>
<dbReference type="SUPFAM" id="SSF53335">
    <property type="entry name" value="S-adenosyl-L-methionine-dependent methyltransferases"/>
    <property type="match status" value="1"/>
</dbReference>
<keyword evidence="1" id="KW-0408">Iron</keyword>
<feature type="active site" description="Nucleophile" evidence="6">
    <location>
        <position position="420"/>
    </location>
</feature>
<dbReference type="SUPFAM" id="SSF50249">
    <property type="entry name" value="Nucleic acid-binding proteins"/>
    <property type="match status" value="1"/>
</dbReference>
<keyword evidence="1" id="KW-0479">Metal-binding</keyword>
<keyword evidence="3 6" id="KW-0808">Transferase</keyword>
<organism evidence="9 10">
    <name type="scientific">Salisediminibacterium halotolerans</name>
    <dbReference type="NCBI Taxonomy" id="517425"/>
    <lineage>
        <taxon>Bacteria</taxon>
        <taxon>Bacillati</taxon>
        <taxon>Bacillota</taxon>
        <taxon>Bacilli</taxon>
        <taxon>Bacillales</taxon>
        <taxon>Bacillaceae</taxon>
        <taxon>Salisediminibacterium</taxon>
    </lineage>
</organism>
<evidence type="ECO:0000256" key="1">
    <source>
        <dbReference type="ARBA" id="ARBA00022485"/>
    </source>
</evidence>
<dbReference type="InterPro" id="IPR012340">
    <property type="entry name" value="NA-bd_OB-fold"/>
</dbReference>
<evidence type="ECO:0000259" key="8">
    <source>
        <dbReference type="PROSITE" id="PS50926"/>
    </source>
</evidence>
<dbReference type="Gene3D" id="3.40.50.150">
    <property type="entry name" value="Vaccinia Virus protein VP39"/>
    <property type="match status" value="1"/>
</dbReference>
<dbReference type="Gene3D" id="2.40.50.140">
    <property type="entry name" value="Nucleic acid-binding proteins"/>
    <property type="match status" value="1"/>
</dbReference>